<feature type="signal peptide" evidence="5">
    <location>
        <begin position="1"/>
        <end position="31"/>
    </location>
</feature>
<evidence type="ECO:0000313" key="9">
    <source>
        <dbReference type="Proteomes" id="UP001364764"/>
    </source>
</evidence>
<feature type="domain" description="Fibronectin type-III" evidence="6">
    <location>
        <begin position="403"/>
        <end position="489"/>
    </location>
</feature>
<feature type="domain" description="SLH" evidence="7">
    <location>
        <begin position="1551"/>
        <end position="1612"/>
    </location>
</feature>
<evidence type="ECO:0000256" key="5">
    <source>
        <dbReference type="SAM" id="SignalP"/>
    </source>
</evidence>
<dbReference type="Pfam" id="PF00395">
    <property type="entry name" value="SLH"/>
    <property type="match status" value="3"/>
</dbReference>
<evidence type="ECO:0000256" key="1">
    <source>
        <dbReference type="ARBA" id="ARBA00009865"/>
    </source>
</evidence>
<keyword evidence="3" id="KW-0326">Glycosidase</keyword>
<dbReference type="SMART" id="SM00060">
    <property type="entry name" value="FN3"/>
    <property type="match status" value="4"/>
</dbReference>
<dbReference type="InterPro" id="IPR023296">
    <property type="entry name" value="Glyco_hydro_beta-prop_sf"/>
</dbReference>
<feature type="domain" description="Fibronectin type-III" evidence="6">
    <location>
        <begin position="313"/>
        <end position="402"/>
    </location>
</feature>
<reference evidence="8 9" key="1">
    <citation type="submission" date="2024-02" db="EMBL/GenBank/DDBJ databases">
        <title>Complete sequences of two Paenibacillus sp. strains and one Lysinibacillus strain isolated from the environment on STAA medium highlight biotechnological potential.</title>
        <authorList>
            <person name="Attere S.A."/>
            <person name="Piche L.C."/>
            <person name="Intertaglia L."/>
            <person name="Lami R."/>
            <person name="Charette S.J."/>
            <person name="Vincent A.T."/>
        </authorList>
    </citation>
    <scope>NUCLEOTIDE SEQUENCE [LARGE SCALE GENOMIC DNA]</scope>
    <source>
        <strain evidence="8 9">Y5S-7</strain>
    </source>
</reference>
<dbReference type="InterPro" id="IPR003961">
    <property type="entry name" value="FN3_dom"/>
</dbReference>
<dbReference type="InterPro" id="IPR001119">
    <property type="entry name" value="SLH_dom"/>
</dbReference>
<evidence type="ECO:0000256" key="4">
    <source>
        <dbReference type="SAM" id="MobiDB-lite"/>
    </source>
</evidence>
<dbReference type="SUPFAM" id="SSF75005">
    <property type="entry name" value="Arabinanase/levansucrase/invertase"/>
    <property type="match status" value="1"/>
</dbReference>
<dbReference type="GeneID" id="93476517"/>
<evidence type="ECO:0000313" key="8">
    <source>
        <dbReference type="EMBL" id="WWP23155.1"/>
    </source>
</evidence>
<dbReference type="Gene3D" id="2.60.40.10">
    <property type="entry name" value="Immunoglobulins"/>
    <property type="match status" value="4"/>
</dbReference>
<dbReference type="CDD" id="cd18825">
    <property type="entry name" value="GH43_CtGH43-like"/>
    <property type="match status" value="1"/>
</dbReference>
<feature type="domain" description="SLH" evidence="7">
    <location>
        <begin position="1682"/>
        <end position="1741"/>
    </location>
</feature>
<dbReference type="SUPFAM" id="SSF49265">
    <property type="entry name" value="Fibronectin type III"/>
    <property type="match status" value="2"/>
</dbReference>
<protein>
    <submittedName>
        <fullName evidence="8">S-layer homology domain-containing protein</fullName>
    </submittedName>
</protein>
<dbReference type="PROSITE" id="PS50853">
    <property type="entry name" value="FN3"/>
    <property type="match status" value="4"/>
</dbReference>
<dbReference type="InterPro" id="IPR006710">
    <property type="entry name" value="Glyco_hydro_43"/>
</dbReference>
<dbReference type="InterPro" id="IPR036116">
    <property type="entry name" value="FN3_sf"/>
</dbReference>
<dbReference type="CDD" id="cd00063">
    <property type="entry name" value="FN3"/>
    <property type="match status" value="4"/>
</dbReference>
<dbReference type="Gene3D" id="2.60.120.430">
    <property type="entry name" value="Galactose-binding lectin"/>
    <property type="match status" value="1"/>
</dbReference>
<dbReference type="Pfam" id="PF00041">
    <property type="entry name" value="fn3"/>
    <property type="match status" value="1"/>
</dbReference>
<dbReference type="GO" id="GO:0005975">
    <property type="term" value="P:carbohydrate metabolic process"/>
    <property type="evidence" value="ECO:0007669"/>
    <property type="project" value="UniProtKB-ARBA"/>
</dbReference>
<dbReference type="PANTHER" id="PTHR22925">
    <property type="entry name" value="GLYCOSYL HYDROLASE 43 FAMILY MEMBER"/>
    <property type="match status" value="1"/>
</dbReference>
<proteinExistence type="inferred from homology"/>
<dbReference type="GO" id="GO:0004553">
    <property type="term" value="F:hydrolase activity, hydrolyzing O-glycosyl compounds"/>
    <property type="evidence" value="ECO:0007669"/>
    <property type="project" value="UniProtKB-ARBA"/>
</dbReference>
<gene>
    <name evidence="8" type="ORF">V6668_13590</name>
</gene>
<keyword evidence="2" id="KW-0378">Hydrolase</keyword>
<dbReference type="PROSITE" id="PS51272">
    <property type="entry name" value="SLH"/>
    <property type="match status" value="3"/>
</dbReference>
<dbReference type="SUPFAM" id="SSF49785">
    <property type="entry name" value="Galactose-binding domain-like"/>
    <property type="match status" value="1"/>
</dbReference>
<feature type="compositionally biased region" description="Gly residues" evidence="4">
    <location>
        <begin position="1305"/>
        <end position="1325"/>
    </location>
</feature>
<feature type="region of interest" description="Disordered" evidence="4">
    <location>
        <begin position="1288"/>
        <end position="1370"/>
    </location>
</feature>
<evidence type="ECO:0000259" key="7">
    <source>
        <dbReference type="PROSITE" id="PS51272"/>
    </source>
</evidence>
<keyword evidence="5" id="KW-0732">Signal</keyword>
<dbReference type="EMBL" id="CP145892">
    <property type="protein sequence ID" value="WWP23155.1"/>
    <property type="molecule type" value="Genomic_DNA"/>
</dbReference>
<feature type="compositionally biased region" description="Low complexity" evidence="4">
    <location>
        <begin position="1326"/>
        <end position="1341"/>
    </location>
</feature>
<dbReference type="PANTHER" id="PTHR22925:SF3">
    <property type="entry name" value="GLYCOSYL HYDROLASE FAMILY PROTEIN 43"/>
    <property type="match status" value="1"/>
</dbReference>
<organism evidence="8 9">
    <name type="scientific">Paenibacillus amylolyticus</name>
    <dbReference type="NCBI Taxonomy" id="1451"/>
    <lineage>
        <taxon>Bacteria</taxon>
        <taxon>Bacillati</taxon>
        <taxon>Bacillota</taxon>
        <taxon>Bacilli</taxon>
        <taxon>Bacillales</taxon>
        <taxon>Paenibacillaceae</taxon>
        <taxon>Paenibacillus</taxon>
    </lineage>
</organism>
<feature type="chain" id="PRO_5044797689" evidence="5">
    <location>
        <begin position="32"/>
        <end position="1741"/>
    </location>
</feature>
<dbReference type="SUPFAM" id="SSF49899">
    <property type="entry name" value="Concanavalin A-like lectins/glucanases"/>
    <property type="match status" value="1"/>
</dbReference>
<feature type="compositionally biased region" description="Polar residues" evidence="4">
    <location>
        <begin position="1360"/>
        <end position="1370"/>
    </location>
</feature>
<dbReference type="InterPro" id="IPR008979">
    <property type="entry name" value="Galactose-bd-like_sf"/>
</dbReference>
<accession>A0ABD8B0F9</accession>
<dbReference type="InterPro" id="IPR013320">
    <property type="entry name" value="ConA-like_dom_sf"/>
</dbReference>
<dbReference type="Gene3D" id="2.115.10.20">
    <property type="entry name" value="Glycosyl hydrolase domain, family 43"/>
    <property type="match status" value="1"/>
</dbReference>
<evidence type="ECO:0000256" key="3">
    <source>
        <dbReference type="ARBA" id="ARBA00023295"/>
    </source>
</evidence>
<dbReference type="Proteomes" id="UP001364764">
    <property type="component" value="Chromosome"/>
</dbReference>
<name>A0ABD8B0F9_PAEAM</name>
<dbReference type="Gene3D" id="2.60.120.560">
    <property type="entry name" value="Exo-inulinase, domain 1"/>
    <property type="match status" value="1"/>
</dbReference>
<dbReference type="InterPro" id="IPR013783">
    <property type="entry name" value="Ig-like_fold"/>
</dbReference>
<feature type="domain" description="Fibronectin type-III" evidence="6">
    <location>
        <begin position="1119"/>
        <end position="1213"/>
    </location>
</feature>
<evidence type="ECO:0000256" key="2">
    <source>
        <dbReference type="ARBA" id="ARBA00022801"/>
    </source>
</evidence>
<feature type="domain" description="Fibronectin type-III" evidence="6">
    <location>
        <begin position="218"/>
        <end position="309"/>
    </location>
</feature>
<evidence type="ECO:0000259" key="6">
    <source>
        <dbReference type="PROSITE" id="PS50853"/>
    </source>
</evidence>
<comment type="similarity">
    <text evidence="1">Belongs to the glycosyl hydrolase 43 family.</text>
</comment>
<sequence length="1741" mass="188155">MDKLRKPMIFMLSATLALSSGPLMLPSKAYADLSSIPATLLQDDFSDGNFTESPAWNVSSGNWEVFADPTDPSNFTLFQSDTNEGVISTGDSMSDMTVSMRFYTGAGQGYPGILPRFQDKSNFYYFQMQVPNNKLVFSKRVNGSDTTLKTVDYAFAKDAWYTLKVVLSGTTIRGYIAENGSDRLVFDLVDPTYGSGTVGIRNKWQSVHADDVTIAEQPPGNDIQLSIAEQTASSVSLQWSEIAGASAYRLYRSSTPEGGYSLVTSTGTLEHMDEGLTGDTVYYYRLAYEYGGLTESLWTAPLEVRTTAAAPQAPGELKAEALNATSVKLSWSAVDKSTGYRVVRAEASSEQYEQIYEGKGLTFTDNALEPGNSYNYRVTAYNVSGESAATVAEATTYSIDSPAEFVATAVKDTSISLGWNVLPGSDVTYTLSRSTGATGKYQQVYSGNENTFNDSGLTMGTGYFYIIQATVDGVTSPASAPLGVATVRTSITPGQLWPDLDGKPIDAHGAGFFYDEQTEMYYWYGEYHTGGWPAVGVRVYSSKDLMNWTDEGMALTTLQSMDDFDNDPLISELYAGREDRVDIWADIRKGRIIERPKVIYNDKTKKYVMWAHMDGDKDPYNDNANYGKARAGYAISDSPTGPFVYQKSYRMDRAPEGEKDFFPSDRGMARDMTLFKDDDGTGYLIYSSEENLTLYISKLNEDYSDVTGWHKEGRTDDKGNPVRDSTYQAEYGVDYVRVFPGGQREAPAMFKYQGKYYILTSGASGWAPNENKVTVADNIFGPWSTQTNPFVRTLPSDPDPGKAFGTQTTSVIPVDPEKGKFIYVGDTWNGGNFSNDAAKYVFLPIEFGIGSDIAIKWYNSWTPDLLSSMGKVDIADPLPEAVALGKLPSLPTTLNVRDGGTLVSTPAVWTIDNRAMTAEDFAKPGPLTLQVTTPEYNNKKQAVRVNVIPENTLYFVNSGGYETADYSLMGAYMKGTLANPETADQMYAPAEGRNWGYVSADALASGSNGGDIFSTVRYLNGGNVSNSPKGTDLTYRFDVPNGSYDVYAGFNDPWTNTSRRANLIINGTNTGAVTFTPASVRAHKGIGVLENKLELTVRNTASQDPMISWIMIVKPDAAPPANDSAGLNADALDSTSATLHWDAHLGAASYKLYRSDREQGEYEVVYNGNGREYTDSELNPGTEYYYKVEAFDATGQSLKGISSAYQVHTVQQSAANVASGIAALEQPSAGAKKLKLPSVPQGFTVKIASSSAPSVIQTDGTIVPPSKETTVTLELEITRTSDDSRALTIPLTVKVPTTVPSPGGTDPGSGGSPGGNSGGNPGDGSGSSSNGGQSGSGNPSSENAVPQPKPEKDRSVLELQGQSDQKGVVQSNVDASTIKEAFKVAPTTEAGQRLVELRLKPVSGATAYEVSLPVSALLDQGESHVFNIVTELGTLELPATLLTKDAVSDGIALIRLVRTELPKTVADQLGTQYGVQLELQLDGQPWPSESKLILRLPFQSSQNAQQDRIVAFAIGANGVTTPLPQSYYDQKSGQLVFSVTSLTGNYAVVPVEQTFTDLAEVQWAKKAMEALAVRGVIDVEASGDSTQLHPKQEMTRGQYMQWLMTALGLNASSGNAFSDVNEKASYYEAVTAARSLGITSGTGDGRFLPESTITRQEMMTLTVRALAAAGLVDSETAATDNLTRFRDASEIRSYARDSVALLVDLGIAHGYNSEVKPLAEATRAESATLLYALMSKLVWNK</sequence>
<dbReference type="RefSeq" id="WP_338708680.1">
    <property type="nucleotide sequence ID" value="NZ_CP145892.1"/>
</dbReference>
<dbReference type="Pfam" id="PF04616">
    <property type="entry name" value="Glyco_hydro_43"/>
    <property type="match status" value="1"/>
</dbReference>
<feature type="domain" description="SLH" evidence="7">
    <location>
        <begin position="1613"/>
        <end position="1676"/>
    </location>
</feature>